<gene>
    <name evidence="2" type="ORF">OZSIB_3259</name>
</gene>
<dbReference type="Gene3D" id="3.90.1640.30">
    <property type="match status" value="1"/>
</dbReference>
<proteinExistence type="predicted"/>
<protein>
    <recommendedName>
        <fullName evidence="1">DDH domain-containing protein</fullName>
    </recommendedName>
</protein>
<evidence type="ECO:0000313" key="3">
    <source>
        <dbReference type="Proteomes" id="UP000252355"/>
    </source>
</evidence>
<dbReference type="InterPro" id="IPR051673">
    <property type="entry name" value="SSDNA_exonuclease_RecJ"/>
</dbReference>
<dbReference type="Proteomes" id="UP000252355">
    <property type="component" value="Unassembled WGS sequence"/>
</dbReference>
<reference evidence="2 3" key="1">
    <citation type="submission" date="2018-05" db="EMBL/GenBank/DDBJ databases">
        <title>A metagenomic window into the 2 km-deep terrestrial subsurface aquifer revealed taxonomically and functionally diverse microbial community comprising novel uncultured bacterial lineages.</title>
        <authorList>
            <person name="Kadnikov V.V."/>
            <person name="Mardanov A.V."/>
            <person name="Beletsky A.V."/>
            <person name="Banks D."/>
            <person name="Pimenov N.V."/>
            <person name="Frank Y.A."/>
            <person name="Karnachuk O.V."/>
            <person name="Ravin N.V."/>
        </authorList>
    </citation>
    <scope>NUCLEOTIDE SEQUENCE [LARGE SCALE GENOMIC DNA]</scope>
    <source>
        <strain evidence="2">BY5</strain>
    </source>
</reference>
<dbReference type="EMBL" id="QOQW01000006">
    <property type="protein sequence ID" value="RCK80513.1"/>
    <property type="molecule type" value="Genomic_DNA"/>
</dbReference>
<name>A0A367ZQX1_9BACT</name>
<dbReference type="Pfam" id="PF01368">
    <property type="entry name" value="DHH"/>
    <property type="match status" value="1"/>
</dbReference>
<organism evidence="2 3">
    <name type="scientific">Candidatus Ozemobacter sibiricus</name>
    <dbReference type="NCBI Taxonomy" id="2268124"/>
    <lineage>
        <taxon>Bacteria</taxon>
        <taxon>Candidatus Ozemobacteria</taxon>
        <taxon>Candidatus Ozemobacterales</taxon>
        <taxon>Candidatus Ozemobacteraceae</taxon>
        <taxon>Candidatus Ozemobacter</taxon>
    </lineage>
</organism>
<dbReference type="PANTHER" id="PTHR30255:SF2">
    <property type="entry name" value="SINGLE-STRANDED-DNA-SPECIFIC EXONUCLEASE RECJ"/>
    <property type="match status" value="1"/>
</dbReference>
<evidence type="ECO:0000313" key="2">
    <source>
        <dbReference type="EMBL" id="RCK80513.1"/>
    </source>
</evidence>
<dbReference type="AlphaFoldDB" id="A0A367ZQX1"/>
<accession>A0A367ZQX1</accession>
<evidence type="ECO:0000259" key="1">
    <source>
        <dbReference type="Pfam" id="PF01368"/>
    </source>
</evidence>
<sequence length="478" mass="53338">MEETALLRNPVTADQTYQHQWDAIRLAEPGLQRLLEKVARPQGTALIFSHDDPDGITSGLIFKRMLQKKGWKVALRLPEGFMLQPAQLEQALAENPDTGAIFLLDKGTLAPYSDYGKRWPVYIVDHHPTPKVPTDCVIYNPSLEKYTWCSTSILAHGIALLAGTRDLFDDFLCLVGLKGDWAIEPVSGLLSDFVKPFLVDHGMAFRNMLTVLRERPTQFDSMQREVTCLLSRITEFVHGTGGGGFSYFYHDRHPDLRTVDHARCIAEALEALAPQADQLPRLTSLDSFVALLPQPHRGLLEKIFGFFLEDWEKASKTLDTTARILTLENTTIYLFVGVKVSLLPMIGSIKLFELNQKAGDPAAQIIMVSRVADDYTHVSVRGTGDRVHSGKFCGTLQNVLQARFPEHKAFISGGGHPKAAECTVKTSQVTFFQVLHQVMTQLNDMRELDLAWRAGSLTPEQASKARDLGLEYVPATPR</sequence>
<feature type="domain" description="DDH" evidence="1">
    <location>
        <begin position="46"/>
        <end position="154"/>
    </location>
</feature>
<dbReference type="SUPFAM" id="SSF64182">
    <property type="entry name" value="DHH phosphoesterases"/>
    <property type="match status" value="1"/>
</dbReference>
<dbReference type="PANTHER" id="PTHR30255">
    <property type="entry name" value="SINGLE-STRANDED-DNA-SPECIFIC EXONUCLEASE RECJ"/>
    <property type="match status" value="1"/>
</dbReference>
<comment type="caution">
    <text evidence="2">The sequence shown here is derived from an EMBL/GenBank/DDBJ whole genome shotgun (WGS) entry which is preliminary data.</text>
</comment>
<dbReference type="InterPro" id="IPR001667">
    <property type="entry name" value="DDH_dom"/>
</dbReference>
<dbReference type="InterPro" id="IPR038763">
    <property type="entry name" value="DHH_sf"/>
</dbReference>